<dbReference type="Proteomes" id="UP000239156">
    <property type="component" value="Unassembled WGS sequence"/>
</dbReference>
<proteinExistence type="predicted"/>
<name>A0A2S4UBU2_9BASI</name>
<gene>
    <name evidence="1" type="ORF">PSTT_16759</name>
</gene>
<dbReference type="EMBL" id="PKSL01000401">
    <property type="protein sequence ID" value="POV94624.1"/>
    <property type="molecule type" value="Genomic_DNA"/>
</dbReference>
<evidence type="ECO:0000313" key="2">
    <source>
        <dbReference type="Proteomes" id="UP000239156"/>
    </source>
</evidence>
<comment type="caution">
    <text evidence="1">The sequence shown here is derived from an EMBL/GenBank/DDBJ whole genome shotgun (WGS) entry which is preliminary data.</text>
</comment>
<evidence type="ECO:0000313" key="1">
    <source>
        <dbReference type="EMBL" id="POV94624.1"/>
    </source>
</evidence>
<organism evidence="1 2">
    <name type="scientific">Puccinia striiformis</name>
    <dbReference type="NCBI Taxonomy" id="27350"/>
    <lineage>
        <taxon>Eukaryota</taxon>
        <taxon>Fungi</taxon>
        <taxon>Dikarya</taxon>
        <taxon>Basidiomycota</taxon>
        <taxon>Pucciniomycotina</taxon>
        <taxon>Pucciniomycetes</taxon>
        <taxon>Pucciniales</taxon>
        <taxon>Pucciniaceae</taxon>
        <taxon>Puccinia</taxon>
    </lineage>
</organism>
<sequence length="211" mass="23316">MCYLALQETEGLNASSPDLHQSLMSSKEVTKTDHPVSKKNCLNLNVALDINGEPLVPVSSISKIAPKRILLNLNVAFDIITKTSGKIGPNKKFQKYIGTNTMTNKHSILPFKEKNKRKQLSPLSHISNGTAPHRGFGENLLLVTDSGRESGIKLVYSRISEQMSRESDLQTYSLGWKASSSNTPTTCPFWADFRRLLMTMTSSITSQSKGD</sequence>
<keyword evidence="2" id="KW-1185">Reference proteome</keyword>
<accession>A0A2S4UBU2</accession>
<protein>
    <submittedName>
        <fullName evidence="1">Uncharacterized protein</fullName>
    </submittedName>
</protein>
<dbReference type="AlphaFoldDB" id="A0A2S4UBU2"/>
<reference evidence="1" key="1">
    <citation type="submission" date="2017-12" db="EMBL/GenBank/DDBJ databases">
        <title>Gene loss provides genomic basis for host adaptation in cereal stripe rust fungi.</title>
        <authorList>
            <person name="Xia C."/>
        </authorList>
    </citation>
    <scope>NUCLEOTIDE SEQUENCE [LARGE SCALE GENOMIC DNA]</scope>
    <source>
        <strain evidence="1">93-210</strain>
    </source>
</reference>
<dbReference type="VEuPathDB" id="FungiDB:PSTT_16759"/>
<dbReference type="VEuPathDB" id="FungiDB:PSHT_07541"/>